<sequence>MERVASSCLSLLAQRRGYSVAAAVAKGAGRRADEKKVAAAVAKRTMAKAAEEKTAWVPDPVTGYYRPAGGAKEVDAADCAPSCSPTPRGWLPTETDRRRIGRSKLAMYSALRCALPS</sequence>
<dbReference type="GO" id="GO:0005739">
    <property type="term" value="C:mitochondrion"/>
    <property type="evidence" value="ECO:0007669"/>
    <property type="project" value="TreeGrafter"/>
</dbReference>
<evidence type="ECO:0000313" key="1">
    <source>
        <dbReference type="EMBL" id="AAK16696.1"/>
    </source>
</evidence>
<reference evidence="1" key="1">
    <citation type="submission" date="2000-11" db="EMBL/GenBank/DDBJ databases">
        <title>cDNA cloning and characterization of a zinc-induced protein from rice leaves infected by blast fungus.</title>
        <authorList>
            <person name="Peng Y.-L."/>
            <person name="Fan J."/>
            <person name="Zheng W.-J."/>
        </authorList>
    </citation>
    <scope>NUCLEOTIDE SEQUENCE</scope>
</reference>
<dbReference type="AlphaFoldDB" id="Q9ATR1"/>
<dbReference type="PANTHER" id="PTHR33509">
    <property type="entry name" value="LATE EMBRYOGENIS ABUNDANT PROTEIN 2-RELATED"/>
    <property type="match status" value="1"/>
</dbReference>
<dbReference type="Pfam" id="PF03242">
    <property type="entry name" value="LEA_3a"/>
    <property type="match status" value="1"/>
</dbReference>
<name>Q9ATR1_ORYSA</name>
<protein>
    <submittedName>
        <fullName evidence="1">Zinc-induced protein</fullName>
    </submittedName>
</protein>
<dbReference type="InterPro" id="IPR004926">
    <property type="entry name" value="LEA_3a"/>
</dbReference>
<dbReference type="GO" id="GO:0006950">
    <property type="term" value="P:response to stress"/>
    <property type="evidence" value="ECO:0007669"/>
    <property type="project" value="TreeGrafter"/>
</dbReference>
<gene>
    <name evidence="1" type="primary">ZIP</name>
</gene>
<dbReference type="PANTHER" id="PTHR33509:SF29">
    <property type="entry name" value="OS01G0314800 PROTEIN"/>
    <property type="match status" value="1"/>
</dbReference>
<dbReference type="EMBL" id="AF323612">
    <property type="protein sequence ID" value="AAK16696.1"/>
    <property type="molecule type" value="mRNA"/>
</dbReference>
<organism evidence="1">
    <name type="scientific">Oryza sativa</name>
    <name type="common">Rice</name>
    <dbReference type="NCBI Taxonomy" id="4530"/>
    <lineage>
        <taxon>Eukaryota</taxon>
        <taxon>Viridiplantae</taxon>
        <taxon>Streptophyta</taxon>
        <taxon>Embryophyta</taxon>
        <taxon>Tracheophyta</taxon>
        <taxon>Spermatophyta</taxon>
        <taxon>Magnoliopsida</taxon>
        <taxon>Liliopsida</taxon>
        <taxon>Poales</taxon>
        <taxon>Poaceae</taxon>
        <taxon>BOP clade</taxon>
        <taxon>Oryzoideae</taxon>
        <taxon>Oryzeae</taxon>
        <taxon>Oryzinae</taxon>
        <taxon>Oryza</taxon>
    </lineage>
</organism>
<proteinExistence type="evidence at transcript level"/>
<accession>Q9ATR1</accession>